<proteinExistence type="predicted"/>
<evidence type="ECO:0000313" key="2">
    <source>
        <dbReference type="Proteomes" id="UP000285569"/>
    </source>
</evidence>
<dbReference type="RefSeq" id="WP_118958020.1">
    <property type="nucleotide sequence ID" value="NZ_QHCR01000017.1"/>
</dbReference>
<gene>
    <name evidence="1" type="ORF">DLM77_21145</name>
</gene>
<reference evidence="1 2" key="2">
    <citation type="journal article" date="2020" name="Int. J. Syst. Evol. Microbiol.">
        <title>Leptospira yasudae sp. nov. and Leptospira stimsonii sp. nov., two new species of the pathogenic group isolated from environmental sources.</title>
        <authorList>
            <person name="Casanovas-Massana A."/>
            <person name="Hamond C."/>
            <person name="Santos L.A."/>
            <person name="de Oliveira D."/>
            <person name="Hacker K.P."/>
            <person name="Balassiano I."/>
            <person name="Costa F."/>
            <person name="Medeiros M.A."/>
            <person name="Reis M.G."/>
            <person name="Ko A.I."/>
            <person name="Wunder E.A."/>
        </authorList>
    </citation>
    <scope>NUCLEOTIDE SEQUENCE [LARGE SCALE GENOMIC DNA]</scope>
    <source>
        <strain evidence="1 2">B21</strain>
    </source>
</reference>
<evidence type="ECO:0008006" key="3">
    <source>
        <dbReference type="Google" id="ProtNLM"/>
    </source>
</evidence>
<sequence length="91" mass="10786">MKKEESLFIKLRSVLLKDWDPILVGENPNLSDEYDEYIEQIIDLLNQGKRENAIFEFLKYQETQLGLYVPSEQREIAVNKIIKEFKTILLP</sequence>
<organism evidence="1 2">
    <name type="scientific">Leptospira yasudae</name>
    <dbReference type="NCBI Taxonomy" id="2202201"/>
    <lineage>
        <taxon>Bacteria</taxon>
        <taxon>Pseudomonadati</taxon>
        <taxon>Spirochaetota</taxon>
        <taxon>Spirochaetia</taxon>
        <taxon>Leptospirales</taxon>
        <taxon>Leptospiraceae</taxon>
        <taxon>Leptospira</taxon>
    </lineage>
</organism>
<keyword evidence="2" id="KW-1185">Reference proteome</keyword>
<comment type="caution">
    <text evidence="1">The sequence shown here is derived from an EMBL/GenBank/DDBJ whole genome shotgun (WGS) entry which is preliminary data.</text>
</comment>
<evidence type="ECO:0000313" key="1">
    <source>
        <dbReference type="EMBL" id="RHX77444.1"/>
    </source>
</evidence>
<dbReference type="Proteomes" id="UP000285569">
    <property type="component" value="Unassembled WGS sequence"/>
</dbReference>
<protein>
    <recommendedName>
        <fullName evidence="3">DUF1871 domain-containing protein</fullName>
    </recommendedName>
</protein>
<accession>A0ABX9LY36</accession>
<name>A0ABX9LY36_9LEPT</name>
<reference evidence="2" key="1">
    <citation type="submission" date="2018-05" db="EMBL/GenBank/DDBJ databases">
        <title>Leptospira yasudae sp. nov. and Leptospira stimsonii sp. nov., two pathogenic species of the genus Leptospira isolated from environmental sources.</title>
        <authorList>
            <person name="Casanovas-Massana A."/>
            <person name="Hamond C."/>
            <person name="Santos L.A."/>
            <person name="Hacker K.P."/>
            <person name="Balassiano I."/>
            <person name="Medeiros M.A."/>
            <person name="Reis M.G."/>
            <person name="Ko A.I."/>
            <person name="Wunder E.A."/>
        </authorList>
    </citation>
    <scope>NUCLEOTIDE SEQUENCE [LARGE SCALE GENOMIC DNA]</scope>
    <source>
        <strain evidence="2">B21</strain>
    </source>
</reference>
<dbReference type="EMBL" id="QHCR01000017">
    <property type="protein sequence ID" value="RHX77444.1"/>
    <property type="molecule type" value="Genomic_DNA"/>
</dbReference>